<dbReference type="InterPro" id="IPR050250">
    <property type="entry name" value="Macrolide_Exporter_MacB"/>
</dbReference>
<dbReference type="PANTHER" id="PTHR30572">
    <property type="entry name" value="MEMBRANE COMPONENT OF TRANSPORTER-RELATED"/>
    <property type="match status" value="1"/>
</dbReference>
<keyword evidence="3 6" id="KW-0812">Transmembrane</keyword>
<feature type="domain" description="ABC3 transporter permease C-terminal" evidence="7">
    <location>
        <begin position="300"/>
        <end position="413"/>
    </location>
</feature>
<dbReference type="GO" id="GO:0022857">
    <property type="term" value="F:transmembrane transporter activity"/>
    <property type="evidence" value="ECO:0007669"/>
    <property type="project" value="TreeGrafter"/>
</dbReference>
<feature type="domain" description="MacB-like periplasmic core" evidence="8">
    <location>
        <begin position="20"/>
        <end position="236"/>
    </location>
</feature>
<comment type="subcellular location">
    <subcellularLocation>
        <location evidence="1">Cell membrane</location>
        <topology evidence="1">Multi-pass membrane protein</topology>
    </subcellularLocation>
</comment>
<dbReference type="Pfam" id="PF12704">
    <property type="entry name" value="MacB_PCD"/>
    <property type="match status" value="2"/>
</dbReference>
<evidence type="ECO:0000259" key="7">
    <source>
        <dbReference type="Pfam" id="PF02687"/>
    </source>
</evidence>
<sequence>MIKNYFKIAWRNLMKHKTFSIINIAGLSIGITVCFIIMLFVQEELSYDRFNKNADRIVRVVFKADINGGKIFEANVMPPVAVAMKNDYPDVEDATRLNVAGAPKITYKDKSFKDDELAFVDPNFFSIFTLPLIEGDVKNALKEPNTLVITKPFAKKYFGNEDPIDKILVFPDNKNASFKVTGVINKVPVNSHFHFDLFGSIAGLDQAKSDSWMGSNFFTYILLRPGYNYKNLEAKLPGMVEKYMGPQIQQNMGISLSQFRTKGNELGFALQPLTSIHLHSHSNYELDAGGNAMYVYIFGAIAIFMLLIACINFINLSTAGASRRAKEVGVRKVIGSGKFQLIKQFLTESALLVFIALLIAMVLIQLALPLFNNISGKNLSFGFNIKIIAAFITLGILVTIIAGVYPAFFLSSFKPIMVLKGKFISNNKSFGLRSSLVVFQFFISVGLIISTIVVWQQMEYIQNKQLGYDKEQLLTLPNSYALGKNEKVYKEELLRDPRVLNATVSSYKPAGPSSGGNALAYPEGHDNQIMKTMEYHVDEQYIPTLGMHLAIGRNFSKDFATDSTGMIINETAAKAFGWGTRDAVGKIIIRQNSDRGRDVPFHVIGVVKDFNFKSLHEPITPLLMTLEPDWGLIFKVKTADISGLLSTMKKQWDKFNTDEPFTYTFMDDLYNKTYAAEQKTGTILNIFAVLTILVACLGLFGLATYTAERRTKEIGIRKVLGASVTQVTQMLSKEFVKLVFIACVIAFPLSYWAMNKWLQSFAYRINISWWIFLIAAIVAILIALLTVGFQAIKAAVANPVKSLRTE</sequence>
<evidence type="ECO:0000256" key="5">
    <source>
        <dbReference type="ARBA" id="ARBA00023136"/>
    </source>
</evidence>
<dbReference type="InterPro" id="IPR003838">
    <property type="entry name" value="ABC3_permease_C"/>
</dbReference>
<feature type="transmembrane region" description="Helical" evidence="6">
    <location>
        <begin position="769"/>
        <end position="792"/>
    </location>
</feature>
<organism evidence="9 10">
    <name type="scientific">Ginsengibacter hankyongi</name>
    <dbReference type="NCBI Taxonomy" id="2607284"/>
    <lineage>
        <taxon>Bacteria</taxon>
        <taxon>Pseudomonadati</taxon>
        <taxon>Bacteroidota</taxon>
        <taxon>Chitinophagia</taxon>
        <taxon>Chitinophagales</taxon>
        <taxon>Chitinophagaceae</taxon>
        <taxon>Ginsengibacter</taxon>
    </lineage>
</organism>
<comment type="caution">
    <text evidence="9">The sequence shown here is derived from an EMBL/GenBank/DDBJ whole genome shotgun (WGS) entry which is preliminary data.</text>
</comment>
<evidence type="ECO:0000256" key="4">
    <source>
        <dbReference type="ARBA" id="ARBA00022989"/>
    </source>
</evidence>
<feature type="transmembrane region" description="Helical" evidence="6">
    <location>
        <begin position="430"/>
        <end position="455"/>
    </location>
</feature>
<dbReference type="EMBL" id="VYQF01000012">
    <property type="protein sequence ID" value="KAA9035536.1"/>
    <property type="molecule type" value="Genomic_DNA"/>
</dbReference>
<keyword evidence="2" id="KW-1003">Cell membrane</keyword>
<feature type="transmembrane region" description="Helical" evidence="6">
    <location>
        <begin position="383"/>
        <end position="409"/>
    </location>
</feature>
<dbReference type="Pfam" id="PF02687">
    <property type="entry name" value="FtsX"/>
    <property type="match status" value="2"/>
</dbReference>
<accession>A0A5J5IAF2</accession>
<dbReference type="InterPro" id="IPR025857">
    <property type="entry name" value="MacB_PCD"/>
</dbReference>
<feature type="domain" description="MacB-like periplasmic core" evidence="8">
    <location>
        <begin position="443"/>
        <end position="610"/>
    </location>
</feature>
<gene>
    <name evidence="9" type="ORF">FW778_21505</name>
</gene>
<evidence type="ECO:0000256" key="1">
    <source>
        <dbReference type="ARBA" id="ARBA00004651"/>
    </source>
</evidence>
<dbReference type="RefSeq" id="WP_150416955.1">
    <property type="nucleotide sequence ID" value="NZ_VYQF01000012.1"/>
</dbReference>
<evidence type="ECO:0000313" key="9">
    <source>
        <dbReference type="EMBL" id="KAA9035536.1"/>
    </source>
</evidence>
<reference evidence="9 10" key="1">
    <citation type="submission" date="2019-09" db="EMBL/GenBank/DDBJ databases">
        <title>Draft genome sequence of Ginsengibacter sp. BR5-29.</title>
        <authorList>
            <person name="Im W.-T."/>
        </authorList>
    </citation>
    <scope>NUCLEOTIDE SEQUENCE [LARGE SCALE GENOMIC DNA]</scope>
    <source>
        <strain evidence="9 10">BR5-29</strain>
    </source>
</reference>
<protein>
    <submittedName>
        <fullName evidence="9">FtsX-like permease family protein</fullName>
    </submittedName>
</protein>
<keyword evidence="5 6" id="KW-0472">Membrane</keyword>
<evidence type="ECO:0000256" key="3">
    <source>
        <dbReference type="ARBA" id="ARBA00022692"/>
    </source>
</evidence>
<dbReference type="PANTHER" id="PTHR30572:SF18">
    <property type="entry name" value="ABC-TYPE MACROLIDE FAMILY EXPORT SYSTEM PERMEASE COMPONENT 2"/>
    <property type="match status" value="1"/>
</dbReference>
<evidence type="ECO:0000256" key="2">
    <source>
        <dbReference type="ARBA" id="ARBA00022475"/>
    </source>
</evidence>
<feature type="transmembrane region" description="Helical" evidence="6">
    <location>
        <begin position="21"/>
        <end position="41"/>
    </location>
</feature>
<proteinExistence type="predicted"/>
<keyword evidence="4 6" id="KW-1133">Transmembrane helix</keyword>
<feature type="transmembrane region" description="Helical" evidence="6">
    <location>
        <begin position="293"/>
        <end position="314"/>
    </location>
</feature>
<name>A0A5J5IAF2_9BACT</name>
<evidence type="ECO:0000256" key="6">
    <source>
        <dbReference type="SAM" id="Phobius"/>
    </source>
</evidence>
<dbReference type="Proteomes" id="UP000326903">
    <property type="component" value="Unassembled WGS sequence"/>
</dbReference>
<feature type="domain" description="ABC3 transporter permease C-terminal" evidence="7">
    <location>
        <begin position="685"/>
        <end position="798"/>
    </location>
</feature>
<evidence type="ECO:0000313" key="10">
    <source>
        <dbReference type="Proteomes" id="UP000326903"/>
    </source>
</evidence>
<feature type="transmembrane region" description="Helical" evidence="6">
    <location>
        <begin position="350"/>
        <end position="371"/>
    </location>
</feature>
<feature type="transmembrane region" description="Helical" evidence="6">
    <location>
        <begin position="735"/>
        <end position="754"/>
    </location>
</feature>
<keyword evidence="10" id="KW-1185">Reference proteome</keyword>
<feature type="transmembrane region" description="Helical" evidence="6">
    <location>
        <begin position="683"/>
        <end position="707"/>
    </location>
</feature>
<evidence type="ECO:0000259" key="8">
    <source>
        <dbReference type="Pfam" id="PF12704"/>
    </source>
</evidence>
<dbReference type="GO" id="GO:0005886">
    <property type="term" value="C:plasma membrane"/>
    <property type="evidence" value="ECO:0007669"/>
    <property type="project" value="UniProtKB-SubCell"/>
</dbReference>
<dbReference type="AlphaFoldDB" id="A0A5J5IAF2"/>